<dbReference type="EMBL" id="CP004373">
    <property type="protein sequence ID" value="AHK71675.1"/>
    <property type="molecule type" value="Genomic_DNA"/>
</dbReference>
<proteinExistence type="inferred from homology"/>
<dbReference type="Gene3D" id="3.10.129.10">
    <property type="entry name" value="Hotdog Thioesterase"/>
    <property type="match status" value="1"/>
</dbReference>
<evidence type="ECO:0000313" key="3">
    <source>
        <dbReference type="EMBL" id="AHK71675.1"/>
    </source>
</evidence>
<dbReference type="HOGENOM" id="CLU_101141_7_1_5"/>
<dbReference type="PIRSF" id="PIRSF003230">
    <property type="entry name" value="YbgC"/>
    <property type="match status" value="1"/>
</dbReference>
<name>A0A067Z7C7_GLUOY</name>
<dbReference type="InterPro" id="IPR050563">
    <property type="entry name" value="4-hydroxybenzoyl-CoA_TE"/>
</dbReference>
<dbReference type="NCBIfam" id="TIGR02799">
    <property type="entry name" value="thio_ybgC"/>
    <property type="match status" value="1"/>
</dbReference>
<protein>
    <submittedName>
        <fullName evidence="3">Putative tol-pal system-associated acyl-CoA thioesterase</fullName>
    </submittedName>
</protein>
<dbReference type="Pfam" id="PF13279">
    <property type="entry name" value="4HBT_2"/>
    <property type="match status" value="1"/>
</dbReference>
<evidence type="ECO:0000256" key="1">
    <source>
        <dbReference type="ARBA" id="ARBA00005953"/>
    </source>
</evidence>
<dbReference type="AlphaFoldDB" id="A0A067Z7C7"/>
<evidence type="ECO:0000256" key="2">
    <source>
        <dbReference type="ARBA" id="ARBA00022801"/>
    </source>
</evidence>
<dbReference type="PROSITE" id="PS01328">
    <property type="entry name" value="4HBCOA_THIOESTERASE"/>
    <property type="match status" value="1"/>
</dbReference>
<keyword evidence="2" id="KW-0378">Hydrolase</keyword>
<dbReference type="SUPFAM" id="SSF54637">
    <property type="entry name" value="Thioesterase/thiol ester dehydrase-isomerase"/>
    <property type="match status" value="1"/>
</dbReference>
<dbReference type="CDD" id="cd00586">
    <property type="entry name" value="4HBT"/>
    <property type="match status" value="1"/>
</dbReference>
<accession>A0A067Z7C7</accession>
<dbReference type="GeneID" id="56906018"/>
<dbReference type="NCBIfam" id="TIGR00051">
    <property type="entry name" value="YbgC/FadM family acyl-CoA thioesterase"/>
    <property type="match status" value="1"/>
</dbReference>
<gene>
    <name evidence="3" type="ORF">GLS_c17990</name>
</gene>
<sequence>MATHKIRFRVYYEDTDAGGIVYHARYLGFAERARSEAMRDADASVTELLNDFGLVFVVRQAALRYRSPLRLDDEMEIETALEAMTPTRLKLCQTVRNYSGGGETATVIDVELACLNAADMKPAKIPPRWRDAVRKLEAGEV</sequence>
<dbReference type="GO" id="GO:0047617">
    <property type="term" value="F:fatty acyl-CoA hydrolase activity"/>
    <property type="evidence" value="ECO:0007669"/>
    <property type="project" value="TreeGrafter"/>
</dbReference>
<dbReference type="InterPro" id="IPR006684">
    <property type="entry name" value="YbgC/YbaW"/>
</dbReference>
<organism evidence="3 4">
    <name type="scientific">Gluconobacter oxydans DSM 3504</name>
    <dbReference type="NCBI Taxonomy" id="1288313"/>
    <lineage>
        <taxon>Bacteria</taxon>
        <taxon>Pseudomonadati</taxon>
        <taxon>Pseudomonadota</taxon>
        <taxon>Alphaproteobacteria</taxon>
        <taxon>Acetobacterales</taxon>
        <taxon>Acetobacteraceae</taxon>
        <taxon>Gluconobacter</taxon>
    </lineage>
</organism>
<dbReference type="PANTHER" id="PTHR31793">
    <property type="entry name" value="4-HYDROXYBENZOYL-COA THIOESTERASE FAMILY MEMBER"/>
    <property type="match status" value="1"/>
</dbReference>
<reference evidence="3 4" key="1">
    <citation type="journal article" date="2015" name="Appl. Microbiol. Biotechnol.">
        <title>The consequence of an additional NADH dehydrogenase paralog on the growth of Gluconobacter oxydans DSM3504.</title>
        <authorList>
            <person name="Kostner D."/>
            <person name="Luchterhand B."/>
            <person name="Junker A."/>
            <person name="Volland S."/>
            <person name="Daniel R."/>
            <person name="Buchs J."/>
            <person name="Liebl W."/>
            <person name="Ehrenreich A."/>
        </authorList>
    </citation>
    <scope>NUCLEOTIDE SEQUENCE [LARGE SCALE GENOMIC DNA]</scope>
    <source>
        <strain evidence="3">DSM 3504</strain>
    </source>
</reference>
<dbReference type="KEGG" id="goy:GLS_c17990"/>
<dbReference type="Proteomes" id="UP000031656">
    <property type="component" value="Chromosome"/>
</dbReference>
<dbReference type="InterPro" id="IPR014166">
    <property type="entry name" value="Tol-Pal_acyl-CoA_thioesterase"/>
</dbReference>
<evidence type="ECO:0000313" key="4">
    <source>
        <dbReference type="Proteomes" id="UP000031656"/>
    </source>
</evidence>
<dbReference type="PANTHER" id="PTHR31793:SF37">
    <property type="entry name" value="ACYL-COA THIOESTER HYDROLASE YBGC"/>
    <property type="match status" value="1"/>
</dbReference>
<dbReference type="InterPro" id="IPR008272">
    <property type="entry name" value="HB-CoA_thioesterase_AS"/>
</dbReference>
<dbReference type="FunFam" id="3.10.129.10:FF:000004">
    <property type="entry name" value="Tol-pal system-associated acyl-CoA thioesterase"/>
    <property type="match status" value="1"/>
</dbReference>
<comment type="similarity">
    <text evidence="1">Belongs to the 4-hydroxybenzoyl-CoA thioesterase family.</text>
</comment>
<dbReference type="RefSeq" id="WP_041111982.1">
    <property type="nucleotide sequence ID" value="NZ_CP004373.1"/>
</dbReference>
<dbReference type="InterPro" id="IPR029069">
    <property type="entry name" value="HotDog_dom_sf"/>
</dbReference>